<organism evidence="2 3">
    <name type="scientific">Nostoc cf. commune SO-36</name>
    <dbReference type="NCBI Taxonomy" id="449208"/>
    <lineage>
        <taxon>Bacteria</taxon>
        <taxon>Bacillati</taxon>
        <taxon>Cyanobacteriota</taxon>
        <taxon>Cyanophyceae</taxon>
        <taxon>Nostocales</taxon>
        <taxon>Nostocaceae</taxon>
        <taxon>Nostoc</taxon>
    </lineage>
</organism>
<evidence type="ECO:0000313" key="3">
    <source>
        <dbReference type="Proteomes" id="UP001055453"/>
    </source>
</evidence>
<keyword evidence="3" id="KW-1185">Reference proteome</keyword>
<proteinExistence type="predicted"/>
<accession>A0ABN6Q750</accession>
<dbReference type="EMBL" id="AP025732">
    <property type="protein sequence ID" value="BDI18041.1"/>
    <property type="molecule type" value="Genomic_DNA"/>
</dbReference>
<dbReference type="Proteomes" id="UP001055453">
    <property type="component" value="Chromosome"/>
</dbReference>
<sequence>MGNYSRKQQFSCHSPELNVEETDWQADAQKVDTVEDTFPLNQQPLEEPELSDSELEKMRRKLEGLL</sequence>
<feature type="region of interest" description="Disordered" evidence="1">
    <location>
        <begin position="37"/>
        <end position="66"/>
    </location>
</feature>
<protein>
    <submittedName>
        <fullName evidence="2">Uncharacterized protein</fullName>
    </submittedName>
</protein>
<gene>
    <name evidence="2" type="ORF">ANSO36C_38430</name>
</gene>
<evidence type="ECO:0000313" key="2">
    <source>
        <dbReference type="EMBL" id="BDI18041.1"/>
    </source>
</evidence>
<reference evidence="2" key="1">
    <citation type="submission" date="2022-04" db="EMBL/GenBank/DDBJ databases">
        <title>Complete genome sequence of a cyanobacterium, Nostoc sp. SO-36, isolated in Antarctica.</title>
        <authorList>
            <person name="Kanesaki Y."/>
            <person name="Effendi D."/>
            <person name="Sakamoto T."/>
            <person name="Ohtani S."/>
            <person name="Awai K."/>
        </authorList>
    </citation>
    <scope>NUCLEOTIDE SEQUENCE</scope>
    <source>
        <strain evidence="2">SO-36</strain>
    </source>
</reference>
<name>A0ABN6Q750_NOSCO</name>
<feature type="compositionally biased region" description="Basic and acidic residues" evidence="1">
    <location>
        <begin position="54"/>
        <end position="66"/>
    </location>
</feature>
<evidence type="ECO:0000256" key="1">
    <source>
        <dbReference type="SAM" id="MobiDB-lite"/>
    </source>
</evidence>